<reference evidence="3" key="1">
    <citation type="submission" date="2017-05" db="EMBL/GenBank/DDBJ databases">
        <title>Streptomyces olivochromogenes NBRC 3561 whole genome shotgun sequence.</title>
        <authorList>
            <person name="Dohra H."/>
            <person name="Kodani S."/>
        </authorList>
    </citation>
    <scope>NUCLEOTIDE SEQUENCE [LARGE SCALE GENOMIC DNA]</scope>
    <source>
        <strain evidence="3">NBRC 3561</strain>
    </source>
</reference>
<evidence type="ECO:0000256" key="1">
    <source>
        <dbReference type="SAM" id="MobiDB-lite"/>
    </source>
</evidence>
<dbReference type="Proteomes" id="UP000217446">
    <property type="component" value="Unassembled WGS sequence"/>
</dbReference>
<gene>
    <name evidence="2" type="ORF">SO3561_04393</name>
</gene>
<protein>
    <submittedName>
        <fullName evidence="2">Uncharacterized protein</fullName>
    </submittedName>
</protein>
<name>A0A250VFL5_STROL</name>
<sequence>MTQTAASKTPAAKATKNTAAPETPAAPVADDLTALLTPQRYEAGANTVPQEVATFVENAYEAWQKDKNAWQIVTLSSPEALERVFKQARRYCFDRETKLTFQRRRTDNPNELVYRVRDKIAAKRTSK</sequence>
<dbReference type="EMBL" id="BDQI01000008">
    <property type="protein sequence ID" value="GAX52874.1"/>
    <property type="molecule type" value="Genomic_DNA"/>
</dbReference>
<accession>A0A250VFL5</accession>
<dbReference type="RefSeq" id="WP_067365590.1">
    <property type="nucleotide sequence ID" value="NZ_BDQI01000008.1"/>
</dbReference>
<comment type="caution">
    <text evidence="2">The sequence shown here is derived from an EMBL/GenBank/DDBJ whole genome shotgun (WGS) entry which is preliminary data.</text>
</comment>
<evidence type="ECO:0000313" key="2">
    <source>
        <dbReference type="EMBL" id="GAX52874.1"/>
    </source>
</evidence>
<dbReference type="AlphaFoldDB" id="A0A250VFL5"/>
<feature type="compositionally biased region" description="Low complexity" evidence="1">
    <location>
        <begin position="1"/>
        <end position="29"/>
    </location>
</feature>
<feature type="region of interest" description="Disordered" evidence="1">
    <location>
        <begin position="1"/>
        <end position="31"/>
    </location>
</feature>
<organism evidence="2 3">
    <name type="scientific">Streptomyces olivochromogenes</name>
    <dbReference type="NCBI Taxonomy" id="1963"/>
    <lineage>
        <taxon>Bacteria</taxon>
        <taxon>Bacillati</taxon>
        <taxon>Actinomycetota</taxon>
        <taxon>Actinomycetes</taxon>
        <taxon>Kitasatosporales</taxon>
        <taxon>Streptomycetaceae</taxon>
        <taxon>Streptomyces</taxon>
    </lineage>
</organism>
<evidence type="ECO:0000313" key="3">
    <source>
        <dbReference type="Proteomes" id="UP000217446"/>
    </source>
</evidence>
<keyword evidence="3" id="KW-1185">Reference proteome</keyword>
<proteinExistence type="predicted"/>